<evidence type="ECO:0000313" key="3">
    <source>
        <dbReference type="Proteomes" id="UP000472260"/>
    </source>
</evidence>
<protein>
    <submittedName>
        <fullName evidence="2">Uncharacterized protein</fullName>
    </submittedName>
</protein>
<organism evidence="2 3">
    <name type="scientific">Sinocyclocheilus anshuiensis</name>
    <dbReference type="NCBI Taxonomy" id="1608454"/>
    <lineage>
        <taxon>Eukaryota</taxon>
        <taxon>Metazoa</taxon>
        <taxon>Chordata</taxon>
        <taxon>Craniata</taxon>
        <taxon>Vertebrata</taxon>
        <taxon>Euteleostomi</taxon>
        <taxon>Actinopterygii</taxon>
        <taxon>Neopterygii</taxon>
        <taxon>Teleostei</taxon>
        <taxon>Ostariophysi</taxon>
        <taxon>Cypriniformes</taxon>
        <taxon>Cyprinidae</taxon>
        <taxon>Cyprininae</taxon>
        <taxon>Sinocyclocheilus</taxon>
    </lineage>
</organism>
<proteinExistence type="predicted"/>
<dbReference type="Proteomes" id="UP000472260">
    <property type="component" value="Unassembled WGS sequence"/>
</dbReference>
<reference evidence="2" key="1">
    <citation type="submission" date="2025-08" db="UniProtKB">
        <authorList>
            <consortium name="Ensembl"/>
        </authorList>
    </citation>
    <scope>IDENTIFICATION</scope>
</reference>
<reference evidence="2" key="2">
    <citation type="submission" date="2025-09" db="UniProtKB">
        <authorList>
            <consortium name="Ensembl"/>
        </authorList>
    </citation>
    <scope>IDENTIFICATION</scope>
</reference>
<name>A0A671RRA8_9TELE</name>
<dbReference type="AlphaFoldDB" id="A0A671RRA8"/>
<keyword evidence="1" id="KW-1133">Transmembrane helix</keyword>
<feature type="transmembrane region" description="Helical" evidence="1">
    <location>
        <begin position="21"/>
        <end position="41"/>
    </location>
</feature>
<keyword evidence="1" id="KW-0812">Transmembrane</keyword>
<dbReference type="Ensembl" id="ENSSANT00000091714.1">
    <property type="protein sequence ID" value="ENSSANP00000086297.1"/>
    <property type="gene ID" value="ENSSANG00000042795.1"/>
</dbReference>
<accession>A0A671RRA8</accession>
<evidence type="ECO:0000256" key="1">
    <source>
        <dbReference type="SAM" id="Phobius"/>
    </source>
</evidence>
<sequence length="64" mass="7329">MACLGASISPLIMLSEDMWKLLPEVIFCMLAIFSGLIAWLLPETNNARLPETIEDIEEMRYKKK</sequence>
<keyword evidence="3" id="KW-1185">Reference proteome</keyword>
<keyword evidence="1" id="KW-0472">Membrane</keyword>
<evidence type="ECO:0000313" key="2">
    <source>
        <dbReference type="Ensembl" id="ENSSANP00000086297.1"/>
    </source>
</evidence>